<gene>
    <name evidence="1" type="ORF">NDES1114_LOCUS14518</name>
</gene>
<reference evidence="1" key="1">
    <citation type="submission" date="2021-01" db="EMBL/GenBank/DDBJ databases">
        <authorList>
            <person name="Corre E."/>
            <person name="Pelletier E."/>
            <person name="Niang G."/>
            <person name="Scheremetjew M."/>
            <person name="Finn R."/>
            <person name="Kale V."/>
            <person name="Holt S."/>
            <person name="Cochrane G."/>
            <person name="Meng A."/>
            <person name="Brown T."/>
            <person name="Cohen L."/>
        </authorList>
    </citation>
    <scope>NUCLEOTIDE SEQUENCE</scope>
    <source>
        <strain evidence="1">CCAP 1951/1</strain>
    </source>
</reference>
<protein>
    <submittedName>
        <fullName evidence="1">Uncharacterized protein</fullName>
    </submittedName>
</protein>
<dbReference type="EMBL" id="HBGF01022009">
    <property type="protein sequence ID" value="CAD9115620.1"/>
    <property type="molecule type" value="Transcribed_RNA"/>
</dbReference>
<name>A0A7S1LWW5_NEODS</name>
<evidence type="ECO:0000313" key="1">
    <source>
        <dbReference type="EMBL" id="CAD9115620.1"/>
    </source>
</evidence>
<dbReference type="AlphaFoldDB" id="A0A7S1LWW5"/>
<accession>A0A7S1LWW5</accession>
<organism evidence="1">
    <name type="scientific">Neobodo designis</name>
    <name type="common">Flagellated protozoan</name>
    <name type="synonym">Bodo designis</name>
    <dbReference type="NCBI Taxonomy" id="312471"/>
    <lineage>
        <taxon>Eukaryota</taxon>
        <taxon>Discoba</taxon>
        <taxon>Euglenozoa</taxon>
        <taxon>Kinetoplastea</taxon>
        <taxon>Metakinetoplastina</taxon>
        <taxon>Neobodonida</taxon>
        <taxon>Neobodo</taxon>
    </lineage>
</organism>
<sequence length="129" mass="14303">MTSQLSRALEDAFRNFATFADPLICADRLQFRIRPFALHGTKRRTLVPSDPEYLRALPDVLYDKLVRCVAAAIRSIQTIFAELRSTSSALIPSAEYSTRVDQVLAAAVRDVESHAEAMALLAEHANAQT</sequence>
<proteinExistence type="predicted"/>